<dbReference type="EMBL" id="JBCEZU010000123">
    <property type="protein sequence ID" value="KAK9526901.1"/>
    <property type="molecule type" value="Genomic_DNA"/>
</dbReference>
<keyword evidence="2" id="KW-1185">Reference proteome</keyword>
<dbReference type="Proteomes" id="UP001488805">
    <property type="component" value="Unassembled WGS sequence"/>
</dbReference>
<gene>
    <name evidence="1" type="ORF">VZT92_015575</name>
</gene>
<protein>
    <recommendedName>
        <fullName evidence="3">Secreted protein</fullName>
    </recommendedName>
</protein>
<organism evidence="1 2">
    <name type="scientific">Zoarces viviparus</name>
    <name type="common">Viviparous eelpout</name>
    <name type="synonym">Blennius viviparus</name>
    <dbReference type="NCBI Taxonomy" id="48416"/>
    <lineage>
        <taxon>Eukaryota</taxon>
        <taxon>Metazoa</taxon>
        <taxon>Chordata</taxon>
        <taxon>Craniata</taxon>
        <taxon>Vertebrata</taxon>
        <taxon>Euteleostomi</taxon>
        <taxon>Actinopterygii</taxon>
        <taxon>Neopterygii</taxon>
        <taxon>Teleostei</taxon>
        <taxon>Neoteleostei</taxon>
        <taxon>Acanthomorphata</taxon>
        <taxon>Eupercaria</taxon>
        <taxon>Perciformes</taxon>
        <taxon>Cottioidei</taxon>
        <taxon>Zoarcales</taxon>
        <taxon>Zoarcidae</taxon>
        <taxon>Zoarcinae</taxon>
        <taxon>Zoarces</taxon>
    </lineage>
</organism>
<comment type="caution">
    <text evidence="1">The sequence shown here is derived from an EMBL/GenBank/DDBJ whole genome shotgun (WGS) entry which is preliminary data.</text>
</comment>
<evidence type="ECO:0000313" key="2">
    <source>
        <dbReference type="Proteomes" id="UP001488805"/>
    </source>
</evidence>
<evidence type="ECO:0000313" key="1">
    <source>
        <dbReference type="EMBL" id="KAK9526901.1"/>
    </source>
</evidence>
<evidence type="ECO:0008006" key="3">
    <source>
        <dbReference type="Google" id="ProtNLM"/>
    </source>
</evidence>
<name>A0AAW1EWS5_ZOAVI</name>
<dbReference type="PROSITE" id="PS51257">
    <property type="entry name" value="PROKAR_LIPOPROTEIN"/>
    <property type="match status" value="1"/>
</dbReference>
<accession>A0AAW1EWS5</accession>
<proteinExistence type="predicted"/>
<sequence length="110" mass="11408">MNRTLSSHAFPSCSALACSSVEPPCCRSESLGCQRETGAEIRVHPPSPPVSITFSPVAVARDIPYERISAGIVAMAVLRGAESGEYCEAVEAGASSFCCLLPPVVSGLPL</sequence>
<reference evidence="1 2" key="1">
    <citation type="journal article" date="2024" name="Genome Biol. Evol.">
        <title>Chromosome-level genome assembly of the viviparous eelpout Zoarces viviparus.</title>
        <authorList>
            <person name="Fuhrmann N."/>
            <person name="Brasseur M.V."/>
            <person name="Bakowski C.E."/>
            <person name="Podsiadlowski L."/>
            <person name="Prost S."/>
            <person name="Krehenwinkel H."/>
            <person name="Mayer C."/>
        </authorList>
    </citation>
    <scope>NUCLEOTIDE SEQUENCE [LARGE SCALE GENOMIC DNA]</scope>
    <source>
        <strain evidence="1">NO-MEL_2022_Ind0_liver</strain>
    </source>
</reference>
<dbReference type="AlphaFoldDB" id="A0AAW1EWS5"/>